<dbReference type="PROSITE" id="PS51257">
    <property type="entry name" value="PROKAR_LIPOPROTEIN"/>
    <property type="match status" value="1"/>
</dbReference>
<keyword evidence="4" id="KW-1185">Reference proteome</keyword>
<feature type="region of interest" description="Disordered" evidence="1">
    <location>
        <begin position="39"/>
        <end position="75"/>
    </location>
</feature>
<gene>
    <name evidence="3" type="primary">egtB_1</name>
    <name evidence="3" type="ORF">Rhal01_00525</name>
</gene>
<accession>A0ABP9UXD1</accession>
<feature type="domain" description="Sulfatase-modifying factor enzyme-like" evidence="2">
    <location>
        <begin position="127"/>
        <end position="370"/>
    </location>
</feature>
<dbReference type="SUPFAM" id="SSF56436">
    <property type="entry name" value="C-type lectin-like"/>
    <property type="match status" value="1"/>
</dbReference>
<dbReference type="InterPro" id="IPR042095">
    <property type="entry name" value="SUMF_sf"/>
</dbReference>
<dbReference type="Proteomes" id="UP001424741">
    <property type="component" value="Unassembled WGS sequence"/>
</dbReference>
<dbReference type="RefSeq" id="WP_346187342.1">
    <property type="nucleotide sequence ID" value="NZ_BAABRL010000001.1"/>
</dbReference>
<dbReference type="InterPro" id="IPR051043">
    <property type="entry name" value="Sulfatase_Mod_Factor_Kinase"/>
</dbReference>
<proteinExistence type="predicted"/>
<dbReference type="InterPro" id="IPR016187">
    <property type="entry name" value="CTDL_fold"/>
</dbReference>
<dbReference type="Pfam" id="PF03781">
    <property type="entry name" value="FGE-sulfatase"/>
    <property type="match status" value="1"/>
</dbReference>
<name>A0ABP9UXD1_9BACT</name>
<dbReference type="PANTHER" id="PTHR23150:SF19">
    <property type="entry name" value="FORMYLGLYCINE-GENERATING ENZYME"/>
    <property type="match status" value="1"/>
</dbReference>
<evidence type="ECO:0000313" key="4">
    <source>
        <dbReference type="Proteomes" id="UP001424741"/>
    </source>
</evidence>
<dbReference type="PANTHER" id="PTHR23150">
    <property type="entry name" value="SULFATASE MODIFYING FACTOR 1, 2"/>
    <property type="match status" value="1"/>
</dbReference>
<sequence>MKFTSKLASGTALAVLLTGCGEKHSQYQLTEQGKELFGGVTANEQAKDKQTEAPKGNGEAATDTVSVEEGDASAKAPELAGEMLNEDRLDLTKKIHALIAKTADPASEGEMKTYELSVPKAGDAKITMVAVPGGEFTIGSPEGEEGRDPDEGPQRKIQVEPMWVCEIEIPWAVYRAYYENGDARKKDGTLKEVEPDTELADLVAQPTPQYMDMFVNGTFSPDDEYPAMEMTNHAANKFCQWLSAQTGHFYRLPTEAEWEYACRAGSTTKYFWGDDASKADEYAWFEDNSDFTYQKVKLKKPNAFGLYDMVGNVSEWTLDQYTADAYKQIEDGAVEPWVVPTTRYPRVFRGGNWNTAVDKLRSASREQSDKELKYQDPQVPKSIWYHTDAQHVGFRIIRPMKTPSAEMMHRYWNTDAGIQKFNQEDLGQ</sequence>
<dbReference type="EMBL" id="BAABRL010000001">
    <property type="protein sequence ID" value="GAA5494365.1"/>
    <property type="molecule type" value="Genomic_DNA"/>
</dbReference>
<evidence type="ECO:0000256" key="1">
    <source>
        <dbReference type="SAM" id="MobiDB-lite"/>
    </source>
</evidence>
<evidence type="ECO:0000259" key="2">
    <source>
        <dbReference type="Pfam" id="PF03781"/>
    </source>
</evidence>
<dbReference type="InterPro" id="IPR005532">
    <property type="entry name" value="SUMF_dom"/>
</dbReference>
<dbReference type="Gene3D" id="3.90.1580.10">
    <property type="entry name" value="paralog of FGE (formylglycine-generating enzyme)"/>
    <property type="match status" value="1"/>
</dbReference>
<reference evidence="3 4" key="1">
    <citation type="submission" date="2024-02" db="EMBL/GenBank/DDBJ databases">
        <title>Rubritalea halochordaticola NBRC 107102.</title>
        <authorList>
            <person name="Ichikawa N."/>
            <person name="Katano-Makiyama Y."/>
            <person name="Hidaka K."/>
        </authorList>
    </citation>
    <scope>NUCLEOTIDE SEQUENCE [LARGE SCALE GENOMIC DNA]</scope>
    <source>
        <strain evidence="3 4">NBRC 107102</strain>
    </source>
</reference>
<evidence type="ECO:0000313" key="3">
    <source>
        <dbReference type="EMBL" id="GAA5494365.1"/>
    </source>
</evidence>
<protein>
    <submittedName>
        <fullName evidence="3">Hercynine oxygenase</fullName>
    </submittedName>
</protein>
<comment type="caution">
    <text evidence="3">The sequence shown here is derived from an EMBL/GenBank/DDBJ whole genome shotgun (WGS) entry which is preliminary data.</text>
</comment>
<organism evidence="3 4">
    <name type="scientific">Rubritalea halochordaticola</name>
    <dbReference type="NCBI Taxonomy" id="714537"/>
    <lineage>
        <taxon>Bacteria</taxon>
        <taxon>Pseudomonadati</taxon>
        <taxon>Verrucomicrobiota</taxon>
        <taxon>Verrucomicrobiia</taxon>
        <taxon>Verrucomicrobiales</taxon>
        <taxon>Rubritaleaceae</taxon>
        <taxon>Rubritalea</taxon>
    </lineage>
</organism>